<sequence length="278" mass="31357">MIKECTLTVLAENRVNNPKLFGEQGLSILIHTPDASLLFDTGQTDTFLKNARQLELNLQTVEAIVLSHGHYDHGGGLPHFLKAVKPVPVYCHPALLNKKFRDQDSALVDIGVPWEKTDIIHAGGDLIFKTHAFEIFPGIWYSGEIPRHSRFESIDESYRQRVLESYIHDELHDDISLILQTKKGLIVLLGCGHSGVINTVKHAMRITGEKRLYAVMGGMHLQLCSDEKIENVVKHLKALNPEYVIPLHCTGFRAVSRLYRLFKDRMLLFNAGDAFNVV</sequence>
<dbReference type="InterPro" id="IPR001279">
    <property type="entry name" value="Metallo-B-lactamas"/>
</dbReference>
<dbReference type="PANTHER" id="PTHR13754:SF13">
    <property type="entry name" value="METALLO-BETA-LACTAMASE SUPERFAMILY PROTEIN (AFU_ORTHOLOGUE AFUA_3G07630)"/>
    <property type="match status" value="1"/>
</dbReference>
<dbReference type="AlphaFoldDB" id="A0A7V4U289"/>
<dbReference type="EMBL" id="DRQG01000125">
    <property type="protein sequence ID" value="HGY56700.1"/>
    <property type="molecule type" value="Genomic_DNA"/>
</dbReference>
<organism evidence="2">
    <name type="scientific">Caldithrix abyssi</name>
    <dbReference type="NCBI Taxonomy" id="187145"/>
    <lineage>
        <taxon>Bacteria</taxon>
        <taxon>Pseudomonadati</taxon>
        <taxon>Calditrichota</taxon>
        <taxon>Calditrichia</taxon>
        <taxon>Calditrichales</taxon>
        <taxon>Calditrichaceae</taxon>
        <taxon>Caldithrix</taxon>
    </lineage>
</organism>
<dbReference type="InterPro" id="IPR041712">
    <property type="entry name" value="DHPS-like_MBL-fold"/>
</dbReference>
<comment type="caution">
    <text evidence="2">The sequence shown here is derived from an EMBL/GenBank/DDBJ whole genome shotgun (WGS) entry which is preliminary data.</text>
</comment>
<dbReference type="Proteomes" id="UP000885779">
    <property type="component" value="Unassembled WGS sequence"/>
</dbReference>
<accession>A0A7V4U289</accession>
<proteinExistence type="predicted"/>
<dbReference type="SMART" id="SM00849">
    <property type="entry name" value="Lactamase_B"/>
    <property type="match status" value="1"/>
</dbReference>
<dbReference type="InterPro" id="IPR052926">
    <property type="entry name" value="Metallo-beta-lactamase_dom"/>
</dbReference>
<name>A0A7V4U289_CALAY</name>
<evidence type="ECO:0000259" key="1">
    <source>
        <dbReference type="SMART" id="SM00849"/>
    </source>
</evidence>
<dbReference type="Pfam" id="PF00753">
    <property type="entry name" value="Lactamase_B"/>
    <property type="match status" value="1"/>
</dbReference>
<dbReference type="SUPFAM" id="SSF56281">
    <property type="entry name" value="Metallo-hydrolase/oxidoreductase"/>
    <property type="match status" value="1"/>
</dbReference>
<dbReference type="PANTHER" id="PTHR13754">
    <property type="entry name" value="METALLO-BETA-LACTAMASE SUPERFAMILY PROTEIN"/>
    <property type="match status" value="1"/>
</dbReference>
<dbReference type="GO" id="GO:0016740">
    <property type="term" value="F:transferase activity"/>
    <property type="evidence" value="ECO:0007669"/>
    <property type="project" value="TreeGrafter"/>
</dbReference>
<dbReference type="InterPro" id="IPR036866">
    <property type="entry name" value="RibonucZ/Hydroxyglut_hydro"/>
</dbReference>
<dbReference type="Gene3D" id="3.60.15.10">
    <property type="entry name" value="Ribonuclease Z/Hydroxyacylglutathione hydrolase-like"/>
    <property type="match status" value="1"/>
</dbReference>
<gene>
    <name evidence="2" type="ORF">ENK44_13415</name>
</gene>
<protein>
    <submittedName>
        <fullName evidence="2">MBL fold metallo-hydrolase</fullName>
    </submittedName>
</protein>
<dbReference type="CDD" id="cd07713">
    <property type="entry name" value="DHPS-like_MBL-fold"/>
    <property type="match status" value="1"/>
</dbReference>
<reference evidence="2" key="1">
    <citation type="journal article" date="2020" name="mSystems">
        <title>Genome- and Community-Level Interaction Insights into Carbon Utilization and Element Cycling Functions of Hydrothermarchaeota in Hydrothermal Sediment.</title>
        <authorList>
            <person name="Zhou Z."/>
            <person name="Liu Y."/>
            <person name="Xu W."/>
            <person name="Pan J."/>
            <person name="Luo Z.H."/>
            <person name="Li M."/>
        </authorList>
    </citation>
    <scope>NUCLEOTIDE SEQUENCE [LARGE SCALE GENOMIC DNA]</scope>
    <source>
        <strain evidence="2">HyVt-577</strain>
    </source>
</reference>
<feature type="domain" description="Metallo-beta-lactamase" evidence="1">
    <location>
        <begin position="24"/>
        <end position="193"/>
    </location>
</feature>
<evidence type="ECO:0000313" key="2">
    <source>
        <dbReference type="EMBL" id="HGY56700.1"/>
    </source>
</evidence>